<gene>
    <name evidence="1" type="ORF">L8U58_00630</name>
</gene>
<evidence type="ECO:0000313" key="1">
    <source>
        <dbReference type="EMBL" id="MCZ9304056.1"/>
    </source>
</evidence>
<dbReference type="Proteomes" id="UP001146505">
    <property type="component" value="Unassembled WGS sequence"/>
</dbReference>
<protein>
    <submittedName>
        <fullName evidence="1">Uncharacterized protein</fullName>
    </submittedName>
</protein>
<dbReference type="AlphaFoldDB" id="A0A9X3RQE2"/>
<reference evidence="1" key="1">
    <citation type="submission" date="2022-02" db="EMBL/GenBank/DDBJ databases">
        <title>Corynebacterium sp. from urogenital microbiome.</title>
        <authorList>
            <person name="Cappelli E.A."/>
            <person name="Ribeiro T.G."/>
            <person name="Peixe L."/>
        </authorList>
    </citation>
    <scope>NUCLEOTIDE SEQUENCE</scope>
    <source>
        <strain evidence="1">C9Ua_112</strain>
    </source>
</reference>
<name>A0A9X3RQE2_9CORY</name>
<comment type="caution">
    <text evidence="1">The sequence shown here is derived from an EMBL/GenBank/DDBJ whole genome shotgun (WGS) entry which is preliminary data.</text>
</comment>
<proteinExistence type="predicted"/>
<sequence length="162" mass="18319">MNSRITTSHTINASTAVRRFGLGEPHRTAQEARAILRHPRSLIRITPGWRAPSFYVGAGESTAVVHISRRRMSPLMWRRLSQSSAPTGQELFLVTASVEGPRWMSHSSARLLELILGQAWTVKEDPQEFRDNDHQRQVRLTWHALMTKEDLRAGDSSTPQVA</sequence>
<organism evidence="1 2">
    <name type="scientific">Corynebacterium macclintockiae</name>
    <dbReference type="NCBI Taxonomy" id="2913501"/>
    <lineage>
        <taxon>Bacteria</taxon>
        <taxon>Bacillati</taxon>
        <taxon>Actinomycetota</taxon>
        <taxon>Actinomycetes</taxon>
        <taxon>Mycobacteriales</taxon>
        <taxon>Corynebacteriaceae</taxon>
        <taxon>Corynebacterium</taxon>
    </lineage>
</organism>
<dbReference type="EMBL" id="JAKMUV010000001">
    <property type="protein sequence ID" value="MCZ9304056.1"/>
    <property type="molecule type" value="Genomic_DNA"/>
</dbReference>
<dbReference type="GeneID" id="301812029"/>
<evidence type="ECO:0000313" key="2">
    <source>
        <dbReference type="Proteomes" id="UP001146505"/>
    </source>
</evidence>
<accession>A0A9X3RQE2</accession>
<keyword evidence="2" id="KW-1185">Reference proteome</keyword>
<dbReference type="RefSeq" id="WP_269954465.1">
    <property type="nucleotide sequence ID" value="NZ_JAKMUV010000001.1"/>
</dbReference>